<keyword evidence="3" id="KW-0813">Transport</keyword>
<keyword evidence="10" id="KW-0325">Glycoprotein</keyword>
<evidence type="ECO:0000313" key="16">
    <source>
        <dbReference type="Proteomes" id="UP000694886"/>
    </source>
</evidence>
<name>A0AB32WK66_THECC</name>
<keyword evidence="7" id="KW-0406">Ion transport</keyword>
<evidence type="ECO:0000256" key="4">
    <source>
        <dbReference type="ARBA" id="ARBA00022692"/>
    </source>
</evidence>
<dbReference type="FunFam" id="3.40.190.10:FF:000054">
    <property type="entry name" value="Glutamate receptor"/>
    <property type="match status" value="1"/>
</dbReference>
<dbReference type="SUPFAM" id="SSF53850">
    <property type="entry name" value="Periplasmic binding protein-like II"/>
    <property type="match status" value="1"/>
</dbReference>
<evidence type="ECO:0000256" key="11">
    <source>
        <dbReference type="ARBA" id="ARBA00023286"/>
    </source>
</evidence>
<dbReference type="KEGG" id="tcc:18594117"/>
<dbReference type="Pfam" id="PF01094">
    <property type="entry name" value="ANF_receptor"/>
    <property type="match status" value="1"/>
</dbReference>
<evidence type="ECO:0000259" key="15">
    <source>
        <dbReference type="SMART" id="SM00079"/>
    </source>
</evidence>
<dbReference type="Proteomes" id="UP000694886">
    <property type="component" value="Chromosome 7"/>
</dbReference>
<keyword evidence="12" id="KW-0407">Ion channel</keyword>
<keyword evidence="8 14" id="KW-0472">Membrane</keyword>
<dbReference type="GO" id="GO:0016020">
    <property type="term" value="C:membrane"/>
    <property type="evidence" value="ECO:0007669"/>
    <property type="project" value="UniProtKB-SubCell"/>
</dbReference>
<comment type="subcellular location">
    <subcellularLocation>
        <location evidence="1">Membrane</location>
        <topology evidence="1">Multi-pass membrane protein</topology>
    </subcellularLocation>
</comment>
<dbReference type="Gene3D" id="3.40.50.2300">
    <property type="match status" value="2"/>
</dbReference>
<dbReference type="PANTHER" id="PTHR18966">
    <property type="entry name" value="IONOTROPIC GLUTAMATE RECEPTOR"/>
    <property type="match status" value="1"/>
</dbReference>
<feature type="transmembrane region" description="Helical" evidence="14">
    <location>
        <begin position="746"/>
        <end position="768"/>
    </location>
</feature>
<evidence type="ECO:0000256" key="7">
    <source>
        <dbReference type="ARBA" id="ARBA00023065"/>
    </source>
</evidence>
<dbReference type="GeneID" id="18594117"/>
<comment type="similarity">
    <text evidence="2">Belongs to the glutamate-gated ion channel (TC 1.A.10.1) family.</text>
</comment>
<evidence type="ECO:0000313" key="17">
    <source>
        <dbReference type="RefSeq" id="XP_017979747.1"/>
    </source>
</evidence>
<proteinExistence type="inferred from homology"/>
<keyword evidence="5" id="KW-0732">Signal</keyword>
<protein>
    <submittedName>
        <fullName evidence="17">Glutamate receptor 2.8</fullName>
    </submittedName>
</protein>
<evidence type="ECO:0000256" key="12">
    <source>
        <dbReference type="ARBA" id="ARBA00023303"/>
    </source>
</evidence>
<dbReference type="SUPFAM" id="SSF53822">
    <property type="entry name" value="Periplasmic binding protein-like I"/>
    <property type="match status" value="1"/>
</dbReference>
<dbReference type="Gene3D" id="3.40.190.10">
    <property type="entry name" value="Periplasmic binding protein-like II"/>
    <property type="match status" value="2"/>
</dbReference>
<evidence type="ECO:0000256" key="8">
    <source>
        <dbReference type="ARBA" id="ARBA00023136"/>
    </source>
</evidence>
<evidence type="ECO:0000256" key="13">
    <source>
        <dbReference type="PIRSR" id="PIRSR037090-50"/>
    </source>
</evidence>
<dbReference type="Gramene" id="Tc07v2_t008400.1">
    <property type="protein sequence ID" value="Tc07v2_p008400.1"/>
    <property type="gene ID" value="Tc07v2_g008400"/>
</dbReference>
<evidence type="ECO:0000256" key="14">
    <source>
        <dbReference type="SAM" id="Phobius"/>
    </source>
</evidence>
<dbReference type="FunFam" id="3.40.50.2300:FF:000188">
    <property type="entry name" value="Glutamate receptor"/>
    <property type="match status" value="1"/>
</dbReference>
<dbReference type="Pfam" id="PF00060">
    <property type="entry name" value="Lig_chan"/>
    <property type="match status" value="1"/>
</dbReference>
<evidence type="ECO:0000256" key="9">
    <source>
        <dbReference type="ARBA" id="ARBA00023170"/>
    </source>
</evidence>
<dbReference type="AlphaFoldDB" id="A0AB32WK66"/>
<keyword evidence="13" id="KW-1015">Disulfide bond</keyword>
<dbReference type="Gene3D" id="1.10.287.70">
    <property type="match status" value="1"/>
</dbReference>
<gene>
    <name evidence="17" type="primary">LOC18594117</name>
</gene>
<evidence type="ECO:0000256" key="1">
    <source>
        <dbReference type="ARBA" id="ARBA00004141"/>
    </source>
</evidence>
<reference evidence="17" key="2">
    <citation type="submission" date="2025-08" db="UniProtKB">
        <authorList>
            <consortium name="RefSeq"/>
        </authorList>
    </citation>
    <scope>IDENTIFICATION</scope>
</reference>
<dbReference type="FunFam" id="1.10.287.70:FF:000172">
    <property type="entry name" value="Glutamate receptor"/>
    <property type="match status" value="1"/>
</dbReference>
<evidence type="ECO:0000256" key="2">
    <source>
        <dbReference type="ARBA" id="ARBA00008685"/>
    </source>
</evidence>
<feature type="disulfide bond" evidence="13">
    <location>
        <begin position="849"/>
        <end position="904"/>
    </location>
</feature>
<evidence type="ECO:0000256" key="10">
    <source>
        <dbReference type="ARBA" id="ARBA00023180"/>
    </source>
</evidence>
<keyword evidence="11" id="KW-1071">Ligand-gated ion channel</keyword>
<dbReference type="InterPro" id="IPR017103">
    <property type="entry name" value="Iontropic_Glu_rcpt_pln"/>
</dbReference>
<keyword evidence="4 14" id="KW-0812">Transmembrane</keyword>
<dbReference type="InterPro" id="IPR001828">
    <property type="entry name" value="ANF_lig-bd_rcpt"/>
</dbReference>
<sequence>MTLCKANVHTISGPVGIINGSRNAIIVLPNGITLHIEDALLSSRLEKNLLSYKDVHHNGYHLEKFGEQNKEFLCITSYKMGQKTIHEKLEALTKGLYCVPSRAIEVYATMSWRLDNRKGLAAVVVVKMDTPFSLFSLLALVLMLLLETAAAGSVDIGADHQVKGIIGAIVDDGSRIGKEERVAMEMAMEAFNDYNNNQSLVLLVRNSRKEPLRAAVVAIDLIKTQGAKAILGPQTWEELSLVAEIGSRNHIPVLSFADMTPTWATDKWPFLLAASPNQHAEMQAIASIVQSYEWHQVTVIYEDIGSSLSGVIHLFDALREKGIEINHVGLPPVSSLSLTKELERLKGEQCRVFVVHLSSSLAVHLFKRAKRMKMMENEFVWITTSKFTNLIHSVKASTIASTMQGIVGVKSYISYNRHFQDFHFRFRKRFSLEHPEESNHEPGVYAVQAYDALWMLAQAMSEGKEGKLLLEEILHRHFCGLNGKVHFINQKVAPTNILQIINIIGRSYRELGFWSGSMGFSEKIDDIANHSLSMKDLGQVFWPGGFSNTPRGWNLPTNSKPLRVGVPTRSIFKTYVDIQYDQVKNETSISGLAIELFNKTVKQLLFPLPYDLIPFNGTYDELVMQIDLKNFDAVVGDVAIISSRYKYAEFTQPFTEAGLVMLVPLQLKASNRAWLFMRPFTKAMWFLIVIINIYNGFVVWLIERHHCLEFNGSALNQTASLLWLSISTLFSYNGERLHSNLSRMTMAVWLFVALVLTQIYTANLASILTTHALEPTVSGIESLQKSNAVVGHTQASFVKRYLVDVLHFNPRNMKHYTSPEALADDLRNGAVAAIFLESAVAKLFLARYCKSFTMAGPTYKVGGYGFAFPKGSPLLHSVTEALLNLSETGKLRELENSMIAAQNCTEVGISEDINSLSLDSFWALFSLTGCISTLALVVYVSHCKWESNHSIFANWILMLSVIRSWANTQTNKLFSKNVRKVPETSANTLQLWTHV</sequence>
<dbReference type="SMART" id="SM00079">
    <property type="entry name" value="PBPe"/>
    <property type="match status" value="1"/>
</dbReference>
<dbReference type="CDD" id="cd19990">
    <property type="entry name" value="PBP1_GABAb_receptor_plant"/>
    <property type="match status" value="1"/>
</dbReference>
<evidence type="ECO:0000256" key="3">
    <source>
        <dbReference type="ARBA" id="ARBA00022448"/>
    </source>
</evidence>
<dbReference type="PIRSF" id="PIRSF037090">
    <property type="entry name" value="Iontro_Glu-like_rcpt_pln"/>
    <property type="match status" value="1"/>
</dbReference>
<organism evidence="16 17">
    <name type="scientific">Theobroma cacao</name>
    <name type="common">Cacao</name>
    <name type="synonym">Cocoa</name>
    <dbReference type="NCBI Taxonomy" id="3641"/>
    <lineage>
        <taxon>Eukaryota</taxon>
        <taxon>Viridiplantae</taxon>
        <taxon>Streptophyta</taxon>
        <taxon>Embryophyta</taxon>
        <taxon>Tracheophyta</taxon>
        <taxon>Spermatophyta</taxon>
        <taxon>Magnoliopsida</taxon>
        <taxon>eudicotyledons</taxon>
        <taxon>Gunneridae</taxon>
        <taxon>Pentapetalae</taxon>
        <taxon>rosids</taxon>
        <taxon>malvids</taxon>
        <taxon>Malvales</taxon>
        <taxon>Malvaceae</taxon>
        <taxon>Byttnerioideae</taxon>
        <taxon>Theobroma</taxon>
    </lineage>
</organism>
<dbReference type="GO" id="GO:0015276">
    <property type="term" value="F:ligand-gated monoatomic ion channel activity"/>
    <property type="evidence" value="ECO:0007669"/>
    <property type="project" value="InterPro"/>
</dbReference>
<dbReference type="CDD" id="cd13686">
    <property type="entry name" value="GluR_Plant"/>
    <property type="match status" value="1"/>
</dbReference>
<reference evidence="16" key="1">
    <citation type="journal article" date="1997" name="Nucleic Acids Res.">
        <title>tRNAscan-SE: a program for improved detection of transfer RNA genes in genomic sequence.</title>
        <authorList>
            <person name="Lowe T.M."/>
            <person name="Eddy S.R."/>
        </authorList>
    </citation>
    <scope>NUCLEOTIDE SEQUENCE [LARGE SCALE GENOMIC DNA]</scope>
    <source>
        <strain evidence="16">r\B97-61/B2</strain>
    </source>
</reference>
<evidence type="ECO:0000256" key="6">
    <source>
        <dbReference type="ARBA" id="ARBA00022989"/>
    </source>
</evidence>
<dbReference type="InterPro" id="IPR028082">
    <property type="entry name" value="Peripla_BP_I"/>
</dbReference>
<feature type="domain" description="Ionotropic glutamate receptor C-terminal" evidence="15">
    <location>
        <begin position="563"/>
        <end position="898"/>
    </location>
</feature>
<feature type="transmembrane region" description="Helical" evidence="14">
    <location>
        <begin position="683"/>
        <end position="702"/>
    </location>
</feature>
<keyword evidence="6 14" id="KW-1133">Transmembrane helix</keyword>
<keyword evidence="9 17" id="KW-0675">Receptor</keyword>
<dbReference type="RefSeq" id="XP_017979747.1">
    <property type="nucleotide sequence ID" value="XM_018124258.1"/>
</dbReference>
<accession>A0AB32WK66</accession>
<evidence type="ECO:0000256" key="5">
    <source>
        <dbReference type="ARBA" id="ARBA00022729"/>
    </source>
</evidence>
<dbReference type="InterPro" id="IPR015683">
    <property type="entry name" value="Ionotropic_Glu_rcpt"/>
</dbReference>
<dbReference type="InterPro" id="IPR001320">
    <property type="entry name" value="Iontro_rcpt_C"/>
</dbReference>
<dbReference type="InterPro" id="IPR044440">
    <property type="entry name" value="GABAb_receptor_plant_PBP1"/>
</dbReference>
<feature type="transmembrane region" description="Helical" evidence="14">
    <location>
        <begin position="921"/>
        <end position="941"/>
    </location>
</feature>